<evidence type="ECO:0000256" key="6">
    <source>
        <dbReference type="ARBA" id="ARBA00023159"/>
    </source>
</evidence>
<dbReference type="PRINTS" id="PR02031">
    <property type="entry name" value="CYSSERRICHNP"/>
</dbReference>
<comment type="similarity">
    <text evidence="2">Belongs to the AXUD1 family.</text>
</comment>
<comment type="subcellular location">
    <subcellularLocation>
        <location evidence="1">Nucleus</location>
    </subcellularLocation>
</comment>
<evidence type="ECO:0000256" key="4">
    <source>
        <dbReference type="ARBA" id="ARBA00023015"/>
    </source>
</evidence>
<feature type="compositionally biased region" description="Low complexity" evidence="9">
    <location>
        <begin position="25"/>
        <end position="35"/>
    </location>
</feature>
<evidence type="ECO:0000256" key="5">
    <source>
        <dbReference type="ARBA" id="ARBA00023125"/>
    </source>
</evidence>
<feature type="compositionally biased region" description="Polar residues" evidence="9">
    <location>
        <begin position="305"/>
        <end position="319"/>
    </location>
</feature>
<feature type="domain" description="Cysteine/serine-rich nuclear protein N-terminal" evidence="10">
    <location>
        <begin position="322"/>
        <end position="520"/>
    </location>
</feature>
<dbReference type="VEuPathDB" id="VectorBase:ACHR007754"/>
<dbReference type="EnsemblMetazoa" id="ACHR007754-RA">
    <property type="protein sequence ID" value="ACHR007754-PA"/>
    <property type="gene ID" value="ACHR007754"/>
</dbReference>
<dbReference type="GO" id="GO:0000981">
    <property type="term" value="F:DNA-binding transcription factor activity, RNA polymerase II-specific"/>
    <property type="evidence" value="ECO:0007669"/>
    <property type="project" value="TreeGrafter"/>
</dbReference>
<proteinExistence type="inferred from homology"/>
<feature type="compositionally biased region" description="Acidic residues" evidence="9">
    <location>
        <begin position="117"/>
        <end position="128"/>
    </location>
</feature>
<accession>A0A182KAG7</accession>
<evidence type="ECO:0000256" key="9">
    <source>
        <dbReference type="SAM" id="MobiDB-lite"/>
    </source>
</evidence>
<feature type="region of interest" description="Disordered" evidence="9">
    <location>
        <begin position="989"/>
        <end position="1024"/>
    </location>
</feature>
<evidence type="ECO:0000256" key="1">
    <source>
        <dbReference type="ARBA" id="ARBA00004123"/>
    </source>
</evidence>
<keyword evidence="7" id="KW-0804">Transcription</keyword>
<evidence type="ECO:0000256" key="7">
    <source>
        <dbReference type="ARBA" id="ARBA00023163"/>
    </source>
</evidence>
<dbReference type="AlphaFoldDB" id="A0A182KAG7"/>
<dbReference type="PANTHER" id="PTHR13580:SF9">
    <property type="entry name" value="AXIN1 UP-REGULATED 1, ISOFORM A"/>
    <property type="match status" value="1"/>
</dbReference>
<sequence>MLKPLKDLLTYLQRNANSSNIFGLTSPTSTTTTNTMGPNENPRMEETIIVSDELALDEGGDPLHDPLALDDCPNGTDVNVSSGSLGSEDDDGTISHDKIILVDVSTMKPKDPQHQDDELETEDDEEEDVVPKPVDVTIVVDDEEELMAESMNCSQEPLLELETSECSNLIIDGKKITPSEPSCNVLDTFANVEDSIRLSPSPPSLVDESETVDGEPIQLIDHYVGVVQEERRSERTAGAVETSAEQIQGTNGEEEEEASDGSDSGLGLETARNVPACGSSISSSTSNSPLQRPPIKSSLKRRSESLNTTVQLEDGVSSQKRPKKGISFDGVTVYYFPRIQGFGCVPSQGGCTLGMEFQHVHSRRLTLSEHSAEQRKVHRQQLQELNPRSSSSEDTSSEEEPSESGSEAESESYGFLQPVSTRQRRALLKAAGVRKIDPTEKDDCREIRTSREVCGCTCRGICDPNRCACSLAGIKCQVDRPNFPCGCTHEGCANTAGRVEFNPGRVRTHFLHTIMKLRMESESSKVIEPGSNAVLLSRAGSSTAAIDTTNGSGYVIGSEKNWSNGPVRLPPSTSSSSSSMVGYGAGMHAGPSSTVNNMTDGTVSIQQGMLPHHSTALQPLGNHLSHHHPPMVLQDGMHHLHQQPHHHLSHQPLAYHSQLGADGTHHQNYLPAPNSNVASHLIGAAGLPPAATDTLNLHYPYRDYYGSIEGGAVGEGGHSAGMPLQNHLPSSSTTNSTEPSATLHAAMYYTDNYASFQEAGASTTAHIHPYTQNPTVPLHHHVPNAGSTTVSRQHMLTTGHDRSIAGPSTSSFENHRDGYLRPESMPSLLDKGASGVPQVPEPVNSGVDPTIVVDTSSSSLPVVCNGQMVEQSFPSADSEHCDPNVTVISDSSRSTIEFDSSADVTIIEPEVVGPSDAYVIIEVDEGETTDSARVTNRSKARASDFIDLETPQADNAERLEAINDLLESSRHTLSIVGRSIVAEEDDELRDFQHPPAEPTSSIICLDEEGQDDDDDVDDEDDDDDVVCEDRVTRSTTAPAKAKVNDVRDPARRSYTGLSTLTNGTNRNVGEGQQQYHQKRMRCTTIGEESLKKILSNDSDEISFVSSYTMATGEDIPAVAAVAAAVVSSSTSSLLVDSTVGSLSSSTTLVEPSENLCEIIKNSIVETAVSH</sequence>
<keyword evidence="8" id="KW-0539">Nucleus</keyword>
<feature type="compositionally biased region" description="Acidic residues" evidence="9">
    <location>
        <begin position="1005"/>
        <end position="1024"/>
    </location>
</feature>
<feature type="region of interest" description="Disordered" evidence="9">
    <location>
        <begin position="70"/>
        <end position="129"/>
    </location>
</feature>
<dbReference type="Proteomes" id="UP000075881">
    <property type="component" value="Unassembled WGS sequence"/>
</dbReference>
<reference evidence="11" key="2">
    <citation type="submission" date="2020-05" db="UniProtKB">
        <authorList>
            <consortium name="EnsemblMetazoa"/>
        </authorList>
    </citation>
    <scope>IDENTIFICATION</scope>
    <source>
        <strain evidence="11">ACHKN1017</strain>
    </source>
</reference>
<dbReference type="STRING" id="43041.A0A182KAG7"/>
<feature type="compositionally biased region" description="Acidic residues" evidence="9">
    <location>
        <begin position="395"/>
        <end position="410"/>
    </location>
</feature>
<dbReference type="GO" id="GO:0006915">
    <property type="term" value="P:apoptotic process"/>
    <property type="evidence" value="ECO:0007669"/>
    <property type="project" value="UniProtKB-KW"/>
</dbReference>
<evidence type="ECO:0000256" key="8">
    <source>
        <dbReference type="ARBA" id="ARBA00023242"/>
    </source>
</evidence>
<evidence type="ECO:0000259" key="10">
    <source>
        <dbReference type="Pfam" id="PF16019"/>
    </source>
</evidence>
<feature type="region of interest" description="Disordered" evidence="9">
    <location>
        <begin position="368"/>
        <end position="415"/>
    </location>
</feature>
<feature type="region of interest" description="Disordered" evidence="9">
    <location>
        <begin position="801"/>
        <end position="843"/>
    </location>
</feature>
<dbReference type="GO" id="GO:0043565">
    <property type="term" value="F:sequence-specific DNA binding"/>
    <property type="evidence" value="ECO:0007669"/>
    <property type="project" value="TreeGrafter"/>
</dbReference>
<dbReference type="Pfam" id="PF16019">
    <property type="entry name" value="CSRNP_N"/>
    <property type="match status" value="1"/>
</dbReference>
<dbReference type="InterPro" id="IPR023260">
    <property type="entry name" value="Cys/Ser-rich_nuc_prot"/>
</dbReference>
<evidence type="ECO:0000256" key="3">
    <source>
        <dbReference type="ARBA" id="ARBA00022703"/>
    </source>
</evidence>
<feature type="region of interest" description="Disordered" evidence="9">
    <location>
        <begin position="230"/>
        <end position="323"/>
    </location>
</feature>
<protein>
    <submittedName>
        <fullName evidence="11">CSRNP_N domain-containing protein</fullName>
    </submittedName>
</protein>
<name>A0A182KAG7_9DIPT</name>
<keyword evidence="6" id="KW-0010">Activator</keyword>
<organism evidence="11 12">
    <name type="scientific">Anopheles christyi</name>
    <dbReference type="NCBI Taxonomy" id="43041"/>
    <lineage>
        <taxon>Eukaryota</taxon>
        <taxon>Metazoa</taxon>
        <taxon>Ecdysozoa</taxon>
        <taxon>Arthropoda</taxon>
        <taxon>Hexapoda</taxon>
        <taxon>Insecta</taxon>
        <taxon>Pterygota</taxon>
        <taxon>Neoptera</taxon>
        <taxon>Endopterygota</taxon>
        <taxon>Diptera</taxon>
        <taxon>Nematocera</taxon>
        <taxon>Culicoidea</taxon>
        <taxon>Culicidae</taxon>
        <taxon>Anophelinae</taxon>
        <taxon>Anopheles</taxon>
    </lineage>
</organism>
<evidence type="ECO:0000313" key="12">
    <source>
        <dbReference type="Proteomes" id="UP000075881"/>
    </source>
</evidence>
<keyword evidence="5" id="KW-0238">DNA-binding</keyword>
<dbReference type="InterPro" id="IPR031972">
    <property type="entry name" value="CSRNP_N"/>
</dbReference>
<keyword evidence="3" id="KW-0053">Apoptosis</keyword>
<dbReference type="GO" id="GO:0005634">
    <property type="term" value="C:nucleus"/>
    <property type="evidence" value="ECO:0007669"/>
    <property type="project" value="UniProtKB-SubCell"/>
</dbReference>
<feature type="compositionally biased region" description="Low complexity" evidence="9">
    <location>
        <begin position="279"/>
        <end position="288"/>
    </location>
</feature>
<evidence type="ECO:0000256" key="2">
    <source>
        <dbReference type="ARBA" id="ARBA00008548"/>
    </source>
</evidence>
<keyword evidence="12" id="KW-1185">Reference proteome</keyword>
<keyword evidence="4" id="KW-0805">Transcription regulation</keyword>
<evidence type="ECO:0000313" key="11">
    <source>
        <dbReference type="EnsemblMetazoa" id="ACHR007754-PA"/>
    </source>
</evidence>
<reference evidence="12" key="1">
    <citation type="submission" date="2013-03" db="EMBL/GenBank/DDBJ databases">
        <title>The Genome Sequence of Anopheles christyi ACHKN1017.</title>
        <authorList>
            <consortium name="The Broad Institute Genomics Platform"/>
            <person name="Neafsey D.E."/>
            <person name="Besansky N."/>
            <person name="Walker B."/>
            <person name="Young S.K."/>
            <person name="Zeng Q."/>
            <person name="Gargeya S."/>
            <person name="Fitzgerald M."/>
            <person name="Haas B."/>
            <person name="Abouelleil A."/>
            <person name="Allen A.W."/>
            <person name="Alvarado L."/>
            <person name="Arachchi H.M."/>
            <person name="Berlin A.M."/>
            <person name="Chapman S.B."/>
            <person name="Gainer-Dewar J."/>
            <person name="Goldberg J."/>
            <person name="Griggs A."/>
            <person name="Gujja S."/>
            <person name="Hansen M."/>
            <person name="Howarth C."/>
            <person name="Imamovic A."/>
            <person name="Ireland A."/>
            <person name="Larimer J."/>
            <person name="McCowan C."/>
            <person name="Murphy C."/>
            <person name="Pearson M."/>
            <person name="Poon T.W."/>
            <person name="Priest M."/>
            <person name="Roberts A."/>
            <person name="Saif S."/>
            <person name="Shea T."/>
            <person name="Sisk P."/>
            <person name="Sykes S."/>
            <person name="Wortman J."/>
            <person name="Nusbaum C."/>
            <person name="Birren B."/>
        </authorList>
    </citation>
    <scope>NUCLEOTIDE SEQUENCE [LARGE SCALE GENOMIC DNA]</scope>
    <source>
        <strain evidence="12">ACHKN1017</strain>
    </source>
</reference>
<dbReference type="PANTHER" id="PTHR13580">
    <property type="entry name" value="TGF-BETA INDUCED APOPTOSIS PROTEIN"/>
    <property type="match status" value="1"/>
</dbReference>
<feature type="region of interest" description="Disordered" evidence="9">
    <location>
        <begin position="22"/>
        <end position="42"/>
    </location>
</feature>